<dbReference type="SUPFAM" id="SSF48371">
    <property type="entry name" value="ARM repeat"/>
    <property type="match status" value="1"/>
</dbReference>
<dbReference type="Proteomes" id="UP000280296">
    <property type="component" value="Unassembled WGS sequence"/>
</dbReference>
<accession>A0A432MQA9</accession>
<dbReference type="AlphaFoldDB" id="A0A432MQA9"/>
<dbReference type="PANTHER" id="PTHR12697:SF5">
    <property type="entry name" value="DEOXYHYPUSINE HYDROXYLASE"/>
    <property type="match status" value="1"/>
</dbReference>
<dbReference type="InterPro" id="IPR004155">
    <property type="entry name" value="PBS_lyase_HEAT"/>
</dbReference>
<dbReference type="InterPro" id="IPR011989">
    <property type="entry name" value="ARM-like"/>
</dbReference>
<dbReference type="SMART" id="SM00567">
    <property type="entry name" value="EZ_HEAT"/>
    <property type="match status" value="7"/>
</dbReference>
<dbReference type="InterPro" id="IPR016024">
    <property type="entry name" value="ARM-type_fold"/>
</dbReference>
<dbReference type="Pfam" id="PF13646">
    <property type="entry name" value="HEAT_2"/>
    <property type="match status" value="2"/>
</dbReference>
<proteinExistence type="predicted"/>
<evidence type="ECO:0008006" key="3">
    <source>
        <dbReference type="Google" id="ProtNLM"/>
    </source>
</evidence>
<comment type="caution">
    <text evidence="1">The sequence shown here is derived from an EMBL/GenBank/DDBJ whole genome shotgun (WGS) entry which is preliminary data.</text>
</comment>
<dbReference type="PANTHER" id="PTHR12697">
    <property type="entry name" value="PBS LYASE HEAT-LIKE PROTEIN"/>
    <property type="match status" value="1"/>
</dbReference>
<dbReference type="InterPro" id="IPR036388">
    <property type="entry name" value="WH-like_DNA-bd_sf"/>
</dbReference>
<gene>
    <name evidence="1" type="ORF">TsocGM_01265</name>
</gene>
<reference evidence="1 2" key="2">
    <citation type="submission" date="2019-01" db="EMBL/GenBank/DDBJ databases">
        <title>Tautonia sociabilis, a novel thermotolerant planctomycete of Isosphaeraceae family, isolated from a 4000 m deep subterranean habitat.</title>
        <authorList>
            <person name="Kovaleva O.L."/>
            <person name="Elcheninov A.G."/>
            <person name="Van Heerden E."/>
            <person name="Toshchakov S.V."/>
            <person name="Novikov A."/>
            <person name="Bonch-Osmolovskaya E.A."/>
            <person name="Kublanov I.V."/>
        </authorList>
    </citation>
    <scope>NUCLEOTIDE SEQUENCE [LARGE SCALE GENOMIC DNA]</scope>
    <source>
        <strain evidence="1 2">GM2012</strain>
    </source>
</reference>
<dbReference type="RefSeq" id="WP_126723506.1">
    <property type="nucleotide sequence ID" value="NZ_RYZH01000002.1"/>
</dbReference>
<evidence type="ECO:0000313" key="2">
    <source>
        <dbReference type="Proteomes" id="UP000280296"/>
    </source>
</evidence>
<dbReference type="EMBL" id="RYZH01000002">
    <property type="protein sequence ID" value="RUL89429.1"/>
    <property type="molecule type" value="Genomic_DNA"/>
</dbReference>
<reference evidence="1 2" key="1">
    <citation type="submission" date="2018-12" db="EMBL/GenBank/DDBJ databases">
        <authorList>
            <person name="Toschakov S.V."/>
        </authorList>
    </citation>
    <scope>NUCLEOTIDE SEQUENCE [LARGE SCALE GENOMIC DNA]</scope>
    <source>
        <strain evidence="1 2">GM2012</strain>
    </source>
</reference>
<keyword evidence="2" id="KW-1185">Reference proteome</keyword>
<dbReference type="Gene3D" id="1.25.10.10">
    <property type="entry name" value="Leucine-rich Repeat Variant"/>
    <property type="match status" value="2"/>
</dbReference>
<name>A0A432MQA9_9BACT</name>
<dbReference type="OrthoDB" id="284974at2"/>
<sequence>MSERSVTGDERTRELIARFAGLYEKDRLAAAIEAGTLGASAIPPLVDALRHRDPFVREQAALALGRMGPPASAAVADLIDSLDDEASCVREKAAAALRALGPSASAAIPSLVRLLGEDFGLVLEESALALAAIGPAAVFPLIGLLGHEDGSTRGYAALALGEIGTAAAPAVPDLIGLIEDPYRFASLSSVKALGQIGAASEAAIPALIGVLASDDAKARALACQSLIRIGPASVPSLLDAASAGIDRRWELDEFPRVWSRDLICSIIQAVGPPALPYLALALAGGEPACSRAWEALSTWDEEVESCLEDALRHRNLVIRTKAEALRTMRRAAGLVESPLSGLKHRFPQAHDVLLALLAMPKTAPKTKERLRSFRALVKLRSFRKVAKEARLMGRSGDHSSPASQVAWLEESLGAPLTRAVEGTGRKRVELTDLGRALGEWIEANPRRLD</sequence>
<dbReference type="Gene3D" id="1.10.10.10">
    <property type="entry name" value="Winged helix-like DNA-binding domain superfamily/Winged helix DNA-binding domain"/>
    <property type="match status" value="1"/>
</dbReference>
<protein>
    <recommendedName>
        <fullName evidence="3">HEAT repeat domain-containing protein</fullName>
    </recommendedName>
</protein>
<organism evidence="1 2">
    <name type="scientific">Tautonia sociabilis</name>
    <dbReference type="NCBI Taxonomy" id="2080755"/>
    <lineage>
        <taxon>Bacteria</taxon>
        <taxon>Pseudomonadati</taxon>
        <taxon>Planctomycetota</taxon>
        <taxon>Planctomycetia</taxon>
        <taxon>Isosphaerales</taxon>
        <taxon>Isosphaeraceae</taxon>
        <taxon>Tautonia</taxon>
    </lineage>
</organism>
<evidence type="ECO:0000313" key="1">
    <source>
        <dbReference type="EMBL" id="RUL89429.1"/>
    </source>
</evidence>
<dbReference type="GO" id="GO:0016491">
    <property type="term" value="F:oxidoreductase activity"/>
    <property type="evidence" value="ECO:0007669"/>
    <property type="project" value="TreeGrafter"/>
</dbReference>